<feature type="compositionally biased region" description="Basic and acidic residues" evidence="1">
    <location>
        <begin position="17"/>
        <end position="32"/>
    </location>
</feature>
<dbReference type="Proteomes" id="UP000276133">
    <property type="component" value="Unassembled WGS sequence"/>
</dbReference>
<evidence type="ECO:0000313" key="3">
    <source>
        <dbReference type="Proteomes" id="UP000276133"/>
    </source>
</evidence>
<keyword evidence="3" id="KW-1185">Reference proteome</keyword>
<accession>A0A3M7Q1R3</accession>
<dbReference type="EMBL" id="REGN01007747">
    <property type="protein sequence ID" value="RNA05367.1"/>
    <property type="molecule type" value="Genomic_DNA"/>
</dbReference>
<organism evidence="2 3">
    <name type="scientific">Brachionus plicatilis</name>
    <name type="common">Marine rotifer</name>
    <name type="synonym">Brachionus muelleri</name>
    <dbReference type="NCBI Taxonomy" id="10195"/>
    <lineage>
        <taxon>Eukaryota</taxon>
        <taxon>Metazoa</taxon>
        <taxon>Spiralia</taxon>
        <taxon>Gnathifera</taxon>
        <taxon>Rotifera</taxon>
        <taxon>Eurotatoria</taxon>
        <taxon>Monogononta</taxon>
        <taxon>Pseudotrocha</taxon>
        <taxon>Ploima</taxon>
        <taxon>Brachionidae</taxon>
        <taxon>Brachionus</taxon>
    </lineage>
</organism>
<gene>
    <name evidence="2" type="ORF">BpHYR1_026672</name>
</gene>
<feature type="region of interest" description="Disordered" evidence="1">
    <location>
        <begin position="1"/>
        <end position="35"/>
    </location>
</feature>
<evidence type="ECO:0000256" key="1">
    <source>
        <dbReference type="SAM" id="MobiDB-lite"/>
    </source>
</evidence>
<comment type="caution">
    <text evidence="2">The sequence shown here is derived from an EMBL/GenBank/DDBJ whole genome shotgun (WGS) entry which is preliminary data.</text>
</comment>
<sequence>MAPKRKQASIQPNSDIRYSETGDRTNRPRPDPDTAMPVAKALFLSKPELNMTPTTRFREIRFVTINRVNTKLNVTKLDPIRAMTLQLGDRNNGTAWRRPVVRNIRPSFSLKCSISSRVNIPKDNEFFEKKDKFQTSYLFEDLLSIRKSLLNEFFGNNWMTISRFGDLAYLLRI</sequence>
<name>A0A3M7Q1R3_BRAPC</name>
<reference evidence="2 3" key="1">
    <citation type="journal article" date="2018" name="Sci. Rep.">
        <title>Genomic signatures of local adaptation to the degree of environmental predictability in rotifers.</title>
        <authorList>
            <person name="Franch-Gras L."/>
            <person name="Hahn C."/>
            <person name="Garcia-Roger E.M."/>
            <person name="Carmona M.J."/>
            <person name="Serra M."/>
            <person name="Gomez A."/>
        </authorList>
    </citation>
    <scope>NUCLEOTIDE SEQUENCE [LARGE SCALE GENOMIC DNA]</scope>
    <source>
        <strain evidence="2">HYR1</strain>
    </source>
</reference>
<protein>
    <submittedName>
        <fullName evidence="2">Uncharacterized protein</fullName>
    </submittedName>
</protein>
<dbReference type="AlphaFoldDB" id="A0A3M7Q1R3"/>
<proteinExistence type="predicted"/>
<evidence type="ECO:0000313" key="2">
    <source>
        <dbReference type="EMBL" id="RNA05367.1"/>
    </source>
</evidence>